<keyword evidence="3 9" id="KW-0813">Transport</keyword>
<dbReference type="NCBIfam" id="TIGR01726">
    <property type="entry name" value="HEQRo_perm_3TM"/>
    <property type="match status" value="1"/>
</dbReference>
<evidence type="ECO:0000313" key="11">
    <source>
        <dbReference type="EMBL" id="KAF1021156.1"/>
    </source>
</evidence>
<evidence type="ECO:0000256" key="1">
    <source>
        <dbReference type="ARBA" id="ARBA00004429"/>
    </source>
</evidence>
<feature type="transmembrane region" description="Helical" evidence="9">
    <location>
        <begin position="81"/>
        <end position="101"/>
    </location>
</feature>
<sequence>MDWNLLAQIAPAFARAAALTLLVSAGAALLGLLGGFALNVCREFWAGVRPLYGAFIGLIRGTPFLIQLFILYYGLPQVGITFTPIAATVIGLGVYASAYFAEIFRASWQSIPAGQIEAARVFGLTRLQILRHIQAPQALRLALPMVTNQLILVLKESSVASIITVPELTMTAGTVVAETFSYVEPYLLLGLIYWLMAVALSRLGRLTEKACHATASART</sequence>
<feature type="transmembrane region" description="Helical" evidence="9">
    <location>
        <begin position="185"/>
        <end position="203"/>
    </location>
</feature>
<evidence type="ECO:0000256" key="5">
    <source>
        <dbReference type="ARBA" id="ARBA00022692"/>
    </source>
</evidence>
<evidence type="ECO:0000256" key="4">
    <source>
        <dbReference type="ARBA" id="ARBA00022475"/>
    </source>
</evidence>
<dbReference type="InterPro" id="IPR043429">
    <property type="entry name" value="ArtM/GltK/GlnP/TcyL/YhdX-like"/>
</dbReference>
<dbReference type="Gene3D" id="1.10.3720.10">
    <property type="entry name" value="MetI-like"/>
    <property type="match status" value="1"/>
</dbReference>
<dbReference type="GO" id="GO:0043190">
    <property type="term" value="C:ATP-binding cassette (ABC) transporter complex"/>
    <property type="evidence" value="ECO:0007669"/>
    <property type="project" value="InterPro"/>
</dbReference>
<comment type="caution">
    <text evidence="11">The sequence shown here is derived from an EMBL/GenBank/DDBJ whole genome shotgun (WGS) entry which is preliminary data.</text>
</comment>
<dbReference type="PRINTS" id="PR00342">
    <property type="entry name" value="RHESUSRHD"/>
</dbReference>
<keyword evidence="6" id="KW-0029">Amino-acid transport</keyword>
<dbReference type="PANTHER" id="PTHR30614">
    <property type="entry name" value="MEMBRANE COMPONENT OF AMINO ACID ABC TRANSPORTER"/>
    <property type="match status" value="1"/>
</dbReference>
<evidence type="ECO:0000256" key="2">
    <source>
        <dbReference type="ARBA" id="ARBA00010072"/>
    </source>
</evidence>
<dbReference type="InterPro" id="IPR002229">
    <property type="entry name" value="RhesusRHD"/>
</dbReference>
<dbReference type="Proteomes" id="UP000461670">
    <property type="component" value="Unassembled WGS sequence"/>
</dbReference>
<evidence type="ECO:0000256" key="7">
    <source>
        <dbReference type="ARBA" id="ARBA00022989"/>
    </source>
</evidence>
<feature type="transmembrane region" description="Helical" evidence="9">
    <location>
        <begin position="12"/>
        <end position="39"/>
    </location>
</feature>
<dbReference type="InterPro" id="IPR035906">
    <property type="entry name" value="MetI-like_sf"/>
</dbReference>
<proteinExistence type="inferred from homology"/>
<dbReference type="InterPro" id="IPR000515">
    <property type="entry name" value="MetI-like"/>
</dbReference>
<evidence type="ECO:0000256" key="8">
    <source>
        <dbReference type="ARBA" id="ARBA00023136"/>
    </source>
</evidence>
<keyword evidence="5 9" id="KW-0812">Transmembrane</keyword>
<protein>
    <submittedName>
        <fullName evidence="11">L-cystine transport system permease protein YecS</fullName>
    </submittedName>
</protein>
<comment type="similarity">
    <text evidence="2">Belongs to the binding-protein-dependent transport system permease family. HisMQ subfamily.</text>
</comment>
<evidence type="ECO:0000256" key="9">
    <source>
        <dbReference type="RuleBase" id="RU363032"/>
    </source>
</evidence>
<dbReference type="CDD" id="cd06261">
    <property type="entry name" value="TM_PBP2"/>
    <property type="match status" value="1"/>
</dbReference>
<keyword evidence="4" id="KW-1003">Cell membrane</keyword>
<dbReference type="Pfam" id="PF00528">
    <property type="entry name" value="BPD_transp_1"/>
    <property type="match status" value="1"/>
</dbReference>
<dbReference type="PANTHER" id="PTHR30614:SF0">
    <property type="entry name" value="L-CYSTINE TRANSPORT SYSTEM PERMEASE PROTEIN TCYL"/>
    <property type="match status" value="1"/>
</dbReference>
<dbReference type="PROSITE" id="PS50928">
    <property type="entry name" value="ABC_TM1"/>
    <property type="match status" value="1"/>
</dbReference>
<dbReference type="SUPFAM" id="SSF161098">
    <property type="entry name" value="MetI-like"/>
    <property type="match status" value="1"/>
</dbReference>
<dbReference type="AlphaFoldDB" id="A0A7V8JQ60"/>
<dbReference type="GO" id="GO:0015184">
    <property type="term" value="F:L-cystine transmembrane transporter activity"/>
    <property type="evidence" value="ECO:0007669"/>
    <property type="project" value="TreeGrafter"/>
</dbReference>
<organism evidence="11 12">
    <name type="scientific">Paracidovorax wautersii</name>
    <dbReference type="NCBI Taxonomy" id="1177982"/>
    <lineage>
        <taxon>Bacteria</taxon>
        <taxon>Pseudomonadati</taxon>
        <taxon>Pseudomonadota</taxon>
        <taxon>Betaproteobacteria</taxon>
        <taxon>Burkholderiales</taxon>
        <taxon>Comamonadaceae</taxon>
        <taxon>Paracidovorax</taxon>
    </lineage>
</organism>
<evidence type="ECO:0000259" key="10">
    <source>
        <dbReference type="PROSITE" id="PS50928"/>
    </source>
</evidence>
<evidence type="ECO:0000313" key="12">
    <source>
        <dbReference type="Proteomes" id="UP000461670"/>
    </source>
</evidence>
<evidence type="ECO:0000256" key="3">
    <source>
        <dbReference type="ARBA" id="ARBA00022448"/>
    </source>
</evidence>
<dbReference type="InterPro" id="IPR010065">
    <property type="entry name" value="AA_ABC_transptr_permease_3TM"/>
</dbReference>
<name>A0A7V8JQ60_9BURK</name>
<keyword evidence="7 9" id="KW-1133">Transmembrane helix</keyword>
<feature type="transmembrane region" description="Helical" evidence="9">
    <location>
        <begin position="51"/>
        <end position="75"/>
    </location>
</feature>
<reference evidence="12" key="1">
    <citation type="journal article" date="2020" name="MBio">
        <title>Horizontal gene transfer to a defensive symbiont with a reduced genome amongst a multipartite beetle microbiome.</title>
        <authorList>
            <person name="Waterworth S.C."/>
            <person name="Florez L.V."/>
            <person name="Rees E.R."/>
            <person name="Hertweck C."/>
            <person name="Kaltenpoth M."/>
            <person name="Kwan J.C."/>
        </authorList>
    </citation>
    <scope>NUCLEOTIDE SEQUENCE [LARGE SCALE GENOMIC DNA]</scope>
</reference>
<comment type="subcellular location">
    <subcellularLocation>
        <location evidence="1">Cell inner membrane</location>
        <topology evidence="1">Multi-pass membrane protein</topology>
    </subcellularLocation>
    <subcellularLocation>
        <location evidence="9">Cell membrane</location>
        <topology evidence="9">Multi-pass membrane protein</topology>
    </subcellularLocation>
</comment>
<dbReference type="EMBL" id="WNDQ01000025">
    <property type="protein sequence ID" value="KAF1021156.1"/>
    <property type="molecule type" value="Genomic_DNA"/>
</dbReference>
<accession>A0A7V8JQ60</accession>
<evidence type="ECO:0000256" key="6">
    <source>
        <dbReference type="ARBA" id="ARBA00022970"/>
    </source>
</evidence>
<keyword evidence="8 9" id="KW-0472">Membrane</keyword>
<gene>
    <name evidence="11" type="primary">yecS_2</name>
    <name evidence="11" type="ORF">GAK30_02050</name>
</gene>
<feature type="domain" description="ABC transmembrane type-1" evidence="10">
    <location>
        <begin position="13"/>
        <end position="204"/>
    </location>
</feature>